<comment type="caution">
    <text evidence="11">The sequence shown here is derived from an EMBL/GenBank/DDBJ whole genome shotgun (WGS) entry which is preliminary data.</text>
</comment>
<evidence type="ECO:0000259" key="7">
    <source>
        <dbReference type="Pfam" id="PF00441"/>
    </source>
</evidence>
<keyword evidence="4 6" id="KW-0274">FAD</keyword>
<dbReference type="InterPro" id="IPR009100">
    <property type="entry name" value="AcylCoA_DH/oxidase_NM_dom_sf"/>
</dbReference>
<proteinExistence type="inferred from homology"/>
<dbReference type="Pfam" id="PF02770">
    <property type="entry name" value="Acyl-CoA_dh_M"/>
    <property type="match status" value="1"/>
</dbReference>
<gene>
    <name evidence="11" type="ORF">KEC16_17720</name>
</gene>
<dbReference type="InterPro" id="IPR037069">
    <property type="entry name" value="AcylCoA_DH/ox_N_sf"/>
</dbReference>
<dbReference type="InterPro" id="IPR036250">
    <property type="entry name" value="AcylCo_DH-like_C"/>
</dbReference>
<dbReference type="Gene3D" id="1.20.140.10">
    <property type="entry name" value="Butyryl-CoA Dehydrogenase, subunit A, domain 3"/>
    <property type="match status" value="1"/>
</dbReference>
<keyword evidence="12" id="KW-1185">Reference proteome</keyword>
<dbReference type="InterPro" id="IPR013786">
    <property type="entry name" value="AcylCoA_DH/ox_N"/>
</dbReference>
<comment type="similarity">
    <text evidence="2 6">Belongs to the acyl-CoA dehydrogenase family.</text>
</comment>
<evidence type="ECO:0000256" key="6">
    <source>
        <dbReference type="RuleBase" id="RU362125"/>
    </source>
</evidence>
<reference evidence="11 12" key="1">
    <citation type="submission" date="2021-04" db="EMBL/GenBank/DDBJ databases">
        <title>Magnetospirillum sulfuroxidans sp. nov., a facultative chemolithoautotrophic sulfur-oxidizing alphaproteobacterium isolated from freshwater sediment and proposals for Paramagetospirillum gen. nov., and Magnetospirillaceae fam. nov.</title>
        <authorList>
            <person name="Koziaeva V."/>
            <person name="Geelhoed J.S."/>
            <person name="Sorokin D.Y."/>
            <person name="Grouzdev D.S."/>
        </authorList>
    </citation>
    <scope>NUCLEOTIDE SEQUENCE [LARGE SCALE GENOMIC DNA]</scope>
    <source>
        <strain evidence="11 12">J10</strain>
    </source>
</reference>
<dbReference type="EMBL" id="JAGTUF010000025">
    <property type="protein sequence ID" value="MBR9973570.1"/>
    <property type="molecule type" value="Genomic_DNA"/>
</dbReference>
<organism evidence="11 12">
    <name type="scientific">Magnetospirillum sulfuroxidans</name>
    <dbReference type="NCBI Taxonomy" id="611300"/>
    <lineage>
        <taxon>Bacteria</taxon>
        <taxon>Pseudomonadati</taxon>
        <taxon>Pseudomonadota</taxon>
        <taxon>Alphaproteobacteria</taxon>
        <taxon>Rhodospirillales</taxon>
        <taxon>Rhodospirillaceae</taxon>
        <taxon>Magnetospirillum</taxon>
    </lineage>
</organism>
<keyword evidence="5 6" id="KW-0560">Oxidoreductase</keyword>
<evidence type="ECO:0000256" key="5">
    <source>
        <dbReference type="ARBA" id="ARBA00023002"/>
    </source>
</evidence>
<evidence type="ECO:0000259" key="8">
    <source>
        <dbReference type="Pfam" id="PF02770"/>
    </source>
</evidence>
<dbReference type="InterPro" id="IPR046373">
    <property type="entry name" value="Acyl-CoA_Oxase/DH_mid-dom_sf"/>
</dbReference>
<dbReference type="Proteomes" id="UP000680714">
    <property type="component" value="Unassembled WGS sequence"/>
</dbReference>
<evidence type="ECO:0000256" key="2">
    <source>
        <dbReference type="ARBA" id="ARBA00009347"/>
    </source>
</evidence>
<dbReference type="InterPro" id="IPR052166">
    <property type="entry name" value="Diverse_Acyl-CoA_DH"/>
</dbReference>
<sequence length="587" mass="61374">MTAYAAPLRDITFVLDNVAGLAKVTALPAFAEATPDLVSSILEEAAKIAADTLAPLNQVGDSQGARLENGVVRVADGWTEAWNVLVEGGWNGLPFSPDHGGMGLPNVLNTAVHEMWQAANMAFTLCPMLTQGAVNAVESYGTEGQKALYLPKMVTGEWTGTMNLTEPGAGSDLAAIRTKAVPEGDHYRISGSKIFITYGDHEMVENIIHLVLARLPDAPAGVKGISLFIVPKFLVNEDGSLGARNDAVCASLEHKLGIHGSPTAVMAFGEGEGAIGSLVGEANRGLEYMFTMMNHARQAVGLQGLAIAERAYQQALNYARERVQGKPTGWTGAGATGIINHPDVRRMLMTMKCQIEAMRGLIYSAAAHVDVAHNHPDAAERGRAQMMADLYTPLVKGWSTEVGNVIASLGVQVHGGMGYVEETGAAQHFRDARITTIYEGTTAIQANDLVLRKTLRDGGQGLRGLLQDVATTAGAAESAGLAIGAKLNAATATATACVEWLVGAGKEDPRLPAGAAVPFLELMGILVGAQMMAKGALAAKGGGDAFLAAKLVTADFYADHVLSRVDGLGQTILAGSAAIMALDESQL</sequence>
<dbReference type="PANTHER" id="PTHR42803:SF1">
    <property type="entry name" value="BROAD-SPECIFICITY LINEAR ACYL-COA DEHYDROGENASE FADE5"/>
    <property type="match status" value="1"/>
</dbReference>
<dbReference type="Pfam" id="PF12806">
    <property type="entry name" value="Acyl-CoA_dh_C"/>
    <property type="match status" value="1"/>
</dbReference>
<evidence type="ECO:0000259" key="10">
    <source>
        <dbReference type="Pfam" id="PF12806"/>
    </source>
</evidence>
<evidence type="ECO:0000313" key="11">
    <source>
        <dbReference type="EMBL" id="MBR9973570.1"/>
    </source>
</evidence>
<comment type="cofactor">
    <cofactor evidence="1 6">
        <name>FAD</name>
        <dbReference type="ChEBI" id="CHEBI:57692"/>
    </cofactor>
</comment>
<dbReference type="Gene3D" id="2.40.110.10">
    <property type="entry name" value="Butyryl-CoA Dehydrogenase, subunit A, domain 2"/>
    <property type="match status" value="1"/>
</dbReference>
<evidence type="ECO:0000256" key="3">
    <source>
        <dbReference type="ARBA" id="ARBA00022630"/>
    </source>
</evidence>
<feature type="domain" description="Acyl-CoA oxidase/dehydrogenase middle" evidence="8">
    <location>
        <begin position="162"/>
        <end position="267"/>
    </location>
</feature>
<dbReference type="InterPro" id="IPR025878">
    <property type="entry name" value="Acyl-CoA_dh-like_C_dom"/>
</dbReference>
<evidence type="ECO:0000256" key="1">
    <source>
        <dbReference type="ARBA" id="ARBA00001974"/>
    </source>
</evidence>
<protein>
    <submittedName>
        <fullName evidence="11">Acyl-CoA dehydrogenase</fullName>
    </submittedName>
</protein>
<dbReference type="RefSeq" id="WP_211551426.1">
    <property type="nucleotide sequence ID" value="NZ_JAGTUF010000025.1"/>
</dbReference>
<dbReference type="Gene3D" id="1.10.540.10">
    <property type="entry name" value="Acyl-CoA dehydrogenase/oxidase, N-terminal domain"/>
    <property type="match status" value="1"/>
</dbReference>
<evidence type="ECO:0000259" key="9">
    <source>
        <dbReference type="Pfam" id="PF02771"/>
    </source>
</evidence>
<dbReference type="InterPro" id="IPR006091">
    <property type="entry name" value="Acyl-CoA_Oxase/DH_mid-dom"/>
</dbReference>
<feature type="domain" description="Acetyl-CoA dehydrogenase-like C-terminal" evidence="10">
    <location>
        <begin position="467"/>
        <end position="583"/>
    </location>
</feature>
<dbReference type="Pfam" id="PF00441">
    <property type="entry name" value="Acyl-CoA_dh_1"/>
    <property type="match status" value="1"/>
</dbReference>
<name>A0ABS5IGL0_9PROT</name>
<dbReference type="SUPFAM" id="SSF56645">
    <property type="entry name" value="Acyl-CoA dehydrogenase NM domain-like"/>
    <property type="match status" value="1"/>
</dbReference>
<accession>A0ABS5IGL0</accession>
<feature type="domain" description="Acyl-CoA dehydrogenase/oxidase C-terminal" evidence="7">
    <location>
        <begin position="283"/>
        <end position="449"/>
    </location>
</feature>
<evidence type="ECO:0000313" key="12">
    <source>
        <dbReference type="Proteomes" id="UP000680714"/>
    </source>
</evidence>
<dbReference type="Pfam" id="PF02771">
    <property type="entry name" value="Acyl-CoA_dh_N"/>
    <property type="match status" value="1"/>
</dbReference>
<feature type="domain" description="Acyl-CoA dehydrogenase/oxidase N-terminal" evidence="9">
    <location>
        <begin position="79"/>
        <end position="157"/>
    </location>
</feature>
<evidence type="ECO:0000256" key="4">
    <source>
        <dbReference type="ARBA" id="ARBA00022827"/>
    </source>
</evidence>
<dbReference type="PANTHER" id="PTHR42803">
    <property type="entry name" value="ACYL-COA DEHYDROGENASE"/>
    <property type="match status" value="1"/>
</dbReference>
<dbReference type="InterPro" id="IPR009075">
    <property type="entry name" value="AcylCo_DH/oxidase_C"/>
</dbReference>
<keyword evidence="3 6" id="KW-0285">Flavoprotein</keyword>
<dbReference type="SUPFAM" id="SSF47203">
    <property type="entry name" value="Acyl-CoA dehydrogenase C-terminal domain-like"/>
    <property type="match status" value="1"/>
</dbReference>